<feature type="transmembrane region" description="Helical" evidence="1">
    <location>
        <begin position="244"/>
        <end position="266"/>
    </location>
</feature>
<feature type="domain" description="CAAX prenyl protease 2/Lysostaphin resistance protein A-like" evidence="2">
    <location>
        <begin position="143"/>
        <end position="244"/>
    </location>
</feature>
<feature type="transmembrane region" description="Helical" evidence="1">
    <location>
        <begin position="278"/>
        <end position="296"/>
    </location>
</feature>
<feature type="transmembrane region" description="Helical" evidence="1">
    <location>
        <begin position="69"/>
        <end position="91"/>
    </location>
</feature>
<dbReference type="STRING" id="390807.SAMN04488095_3615"/>
<dbReference type="AlphaFoldDB" id="A0A1I3U791"/>
<keyword evidence="1" id="KW-1133">Transmembrane helix</keyword>
<feature type="transmembrane region" description="Helical" evidence="1">
    <location>
        <begin position="178"/>
        <end position="199"/>
    </location>
</feature>
<dbReference type="RefSeq" id="WP_092784350.1">
    <property type="nucleotide sequence ID" value="NZ_FORA01000007.1"/>
</dbReference>
<dbReference type="GO" id="GO:0004175">
    <property type="term" value="F:endopeptidase activity"/>
    <property type="evidence" value="ECO:0007669"/>
    <property type="project" value="UniProtKB-ARBA"/>
</dbReference>
<protein>
    <recommendedName>
        <fullName evidence="2">CAAX prenyl protease 2/Lysostaphin resistance protein A-like domain-containing protein</fullName>
    </recommendedName>
</protein>
<evidence type="ECO:0000259" key="2">
    <source>
        <dbReference type="Pfam" id="PF02517"/>
    </source>
</evidence>
<feature type="transmembrane region" description="Helical" evidence="1">
    <location>
        <begin position="26"/>
        <end position="49"/>
    </location>
</feature>
<keyword evidence="1" id="KW-0812">Transmembrane</keyword>
<reference evidence="3 4" key="1">
    <citation type="submission" date="2016-10" db="EMBL/GenBank/DDBJ databases">
        <authorList>
            <person name="de Groot N.N."/>
        </authorList>
    </citation>
    <scope>NUCLEOTIDE SEQUENCE [LARGE SCALE GENOMIC DNA]</scope>
    <source>
        <strain evidence="3 4">DSM 19073</strain>
    </source>
</reference>
<dbReference type="OrthoDB" id="7171777at2"/>
<feature type="transmembrane region" description="Helical" evidence="1">
    <location>
        <begin position="103"/>
        <end position="125"/>
    </location>
</feature>
<dbReference type="InterPro" id="IPR003675">
    <property type="entry name" value="Rce1/LyrA-like_dom"/>
</dbReference>
<evidence type="ECO:0000313" key="4">
    <source>
        <dbReference type="Proteomes" id="UP000199110"/>
    </source>
</evidence>
<keyword evidence="1" id="KW-0472">Membrane</keyword>
<organism evidence="3 4">
    <name type="scientific">Jannaschia pohangensis</name>
    <dbReference type="NCBI Taxonomy" id="390807"/>
    <lineage>
        <taxon>Bacteria</taxon>
        <taxon>Pseudomonadati</taxon>
        <taxon>Pseudomonadota</taxon>
        <taxon>Alphaproteobacteria</taxon>
        <taxon>Rhodobacterales</taxon>
        <taxon>Roseobacteraceae</taxon>
        <taxon>Jannaschia</taxon>
    </lineage>
</organism>
<dbReference type="GO" id="GO:0080120">
    <property type="term" value="P:CAAX-box protein maturation"/>
    <property type="evidence" value="ECO:0007669"/>
    <property type="project" value="UniProtKB-ARBA"/>
</dbReference>
<dbReference type="EMBL" id="FORA01000007">
    <property type="protein sequence ID" value="SFJ77641.1"/>
    <property type="molecule type" value="Genomic_DNA"/>
</dbReference>
<sequence length="303" mass="33417">MIPHLRTRAFEVFIASARTYPQVWRVILGFLLVEAAFNLGGLFTVLTIMEFEAPPLDGRWTIGTTPLGVIVILASFISLVAGTALVARLLHDRPLSSLLGPEPLLCFIPIFGLTLASMALMELLLFDTDGIAAHRPLALVLAWTPLILPALLLQTGAEELFYRGYLQSQLAARFQSPVVWMGAPSLLFAAAHVDLLHLLEFGTWADNDGLWFVSILLSGLFAADLTRVTGSIGPAWAWHFANNLYAMFIVSMAGDLTGLSLYLLPFAPWDPVFGWTDLAMILLSQITLWALLRLWLARRGYPE</sequence>
<feature type="transmembrane region" description="Helical" evidence="1">
    <location>
        <begin position="211"/>
        <end position="232"/>
    </location>
</feature>
<dbReference type="Pfam" id="PF02517">
    <property type="entry name" value="Rce1-like"/>
    <property type="match status" value="1"/>
</dbReference>
<evidence type="ECO:0000256" key="1">
    <source>
        <dbReference type="SAM" id="Phobius"/>
    </source>
</evidence>
<dbReference type="Proteomes" id="UP000199110">
    <property type="component" value="Unassembled WGS sequence"/>
</dbReference>
<name>A0A1I3U791_9RHOB</name>
<evidence type="ECO:0000313" key="3">
    <source>
        <dbReference type="EMBL" id="SFJ77641.1"/>
    </source>
</evidence>
<keyword evidence="4" id="KW-1185">Reference proteome</keyword>
<gene>
    <name evidence="3" type="ORF">SAMN04488095_3615</name>
</gene>
<accession>A0A1I3U791</accession>
<proteinExistence type="predicted"/>
<feature type="transmembrane region" description="Helical" evidence="1">
    <location>
        <begin position="137"/>
        <end position="157"/>
    </location>
</feature>